<dbReference type="InterPro" id="IPR050079">
    <property type="entry name" value="DEAD_box_RNA_helicase"/>
</dbReference>
<dbReference type="GO" id="GO:0016787">
    <property type="term" value="F:hydrolase activity"/>
    <property type="evidence" value="ECO:0007669"/>
    <property type="project" value="UniProtKB-KW"/>
</dbReference>
<dbReference type="InParanoid" id="A0A0H2RJK6"/>
<feature type="region of interest" description="Disordered" evidence="5">
    <location>
        <begin position="81"/>
        <end position="107"/>
    </location>
</feature>
<dbReference type="PANTHER" id="PTHR47959">
    <property type="entry name" value="ATP-DEPENDENT RNA HELICASE RHLE-RELATED"/>
    <property type="match status" value="1"/>
</dbReference>
<evidence type="ECO:0000256" key="5">
    <source>
        <dbReference type="SAM" id="MobiDB-lite"/>
    </source>
</evidence>
<reference evidence="7 8" key="1">
    <citation type="submission" date="2015-04" db="EMBL/GenBank/DDBJ databases">
        <title>Complete genome sequence of Schizopora paradoxa KUC8140, a cosmopolitan wood degrader in East Asia.</title>
        <authorList>
            <consortium name="DOE Joint Genome Institute"/>
            <person name="Min B."/>
            <person name="Park H."/>
            <person name="Jang Y."/>
            <person name="Kim J.-J."/>
            <person name="Kim K.H."/>
            <person name="Pangilinan J."/>
            <person name="Lipzen A."/>
            <person name="Riley R."/>
            <person name="Grigoriev I.V."/>
            <person name="Spatafora J.W."/>
            <person name="Choi I.-G."/>
        </authorList>
    </citation>
    <scope>NUCLEOTIDE SEQUENCE [LARGE SCALE GENOMIC DNA]</scope>
    <source>
        <strain evidence="7 8">KUC8140</strain>
    </source>
</reference>
<dbReference type="Proteomes" id="UP000053477">
    <property type="component" value="Unassembled WGS sequence"/>
</dbReference>
<dbReference type="SUPFAM" id="SSF52540">
    <property type="entry name" value="P-loop containing nucleoside triphosphate hydrolases"/>
    <property type="match status" value="1"/>
</dbReference>
<feature type="compositionally biased region" description="Polar residues" evidence="5">
    <location>
        <begin position="399"/>
        <end position="408"/>
    </location>
</feature>
<keyword evidence="4" id="KW-0067">ATP-binding</keyword>
<evidence type="ECO:0000256" key="1">
    <source>
        <dbReference type="ARBA" id="ARBA00022741"/>
    </source>
</evidence>
<dbReference type="Gene3D" id="3.40.50.300">
    <property type="entry name" value="P-loop containing nucleotide triphosphate hydrolases"/>
    <property type="match status" value="1"/>
</dbReference>
<dbReference type="PANTHER" id="PTHR47959:SF13">
    <property type="entry name" value="ATP-DEPENDENT RNA HELICASE RHLE"/>
    <property type="match status" value="1"/>
</dbReference>
<name>A0A0H2RJK6_9AGAM</name>
<feature type="compositionally biased region" description="Low complexity" evidence="5">
    <location>
        <begin position="82"/>
        <end position="93"/>
    </location>
</feature>
<sequence>MFSHEYRKEAMKQFREGHIRILVCTDAAGMGCNISDIDMVVQWKLPEKFSSFLQRAGRAARGAGRDGVAVLLAEPSAYSVDTSCETGEGSTSSAPQKRQGGVNGKKASEFGELHGRYRGQRDGARDEIPHSLADSVHIQDSTEGMHAFVQTSKCRRAVQHAIFSNPPSTSTVPCCDICCPSLLDLVRPGIKPKAKRNPKLPEIKPNSSLVSSLHEWREKIHKRDIQSTFLTPSTILPDEAVSILASLSTISKKSLQAHLQKRWRYWETYGDELSEHFLVASETASMNVLLDSDTTDSTLQSTAPNGSRSEVHSSTLRASCNEDSETMSGACTGRENPRDAPYQNGTVTVPEPLQAPHAASSAKGPEAGSVLPLRQSDNTCTSQATQRPKKRQRLGVESVDTQNDSDAQMSLAPPPSRVIGFQMVTADHIVQSSYQNPSLETAGAVPDLHFSNTGLIANQTHTPTPSQWTDPMSSASGSQATGANAGITPQAGHAIPMAPQQNLEYQDPYFLPNMQSQPGQFFNSEPLPAATFNVPQVPVTNSASQNHVHDSQPVVNKRRRATKARVYSSFRGFVPYNGPP</sequence>
<feature type="domain" description="Helicase C-terminal" evidence="6">
    <location>
        <begin position="1"/>
        <end position="102"/>
    </location>
</feature>
<feature type="compositionally biased region" description="Polar residues" evidence="5">
    <location>
        <begin position="303"/>
        <end position="318"/>
    </location>
</feature>
<evidence type="ECO:0000313" key="7">
    <source>
        <dbReference type="EMBL" id="KLO12034.1"/>
    </source>
</evidence>
<organism evidence="7 8">
    <name type="scientific">Schizopora paradoxa</name>
    <dbReference type="NCBI Taxonomy" id="27342"/>
    <lineage>
        <taxon>Eukaryota</taxon>
        <taxon>Fungi</taxon>
        <taxon>Dikarya</taxon>
        <taxon>Basidiomycota</taxon>
        <taxon>Agaricomycotina</taxon>
        <taxon>Agaricomycetes</taxon>
        <taxon>Hymenochaetales</taxon>
        <taxon>Schizoporaceae</taxon>
        <taxon>Schizopora</taxon>
    </lineage>
</organism>
<evidence type="ECO:0000256" key="3">
    <source>
        <dbReference type="ARBA" id="ARBA00022806"/>
    </source>
</evidence>
<dbReference type="InterPro" id="IPR027417">
    <property type="entry name" value="P-loop_NTPase"/>
</dbReference>
<feature type="region of interest" description="Disordered" evidence="5">
    <location>
        <begin position="295"/>
        <end position="414"/>
    </location>
</feature>
<evidence type="ECO:0000256" key="2">
    <source>
        <dbReference type="ARBA" id="ARBA00022801"/>
    </source>
</evidence>
<evidence type="ECO:0000313" key="8">
    <source>
        <dbReference type="Proteomes" id="UP000053477"/>
    </source>
</evidence>
<keyword evidence="8" id="KW-1185">Reference proteome</keyword>
<keyword evidence="3" id="KW-0347">Helicase</keyword>
<proteinExistence type="predicted"/>
<keyword evidence="1" id="KW-0547">Nucleotide-binding</keyword>
<dbReference type="GO" id="GO:0005829">
    <property type="term" value="C:cytosol"/>
    <property type="evidence" value="ECO:0007669"/>
    <property type="project" value="TreeGrafter"/>
</dbReference>
<dbReference type="Pfam" id="PF00271">
    <property type="entry name" value="Helicase_C"/>
    <property type="match status" value="1"/>
</dbReference>
<dbReference type="OrthoDB" id="10261556at2759"/>
<evidence type="ECO:0000259" key="6">
    <source>
        <dbReference type="PROSITE" id="PS51194"/>
    </source>
</evidence>
<protein>
    <recommendedName>
        <fullName evidence="6">Helicase C-terminal domain-containing protein</fullName>
    </recommendedName>
</protein>
<dbReference type="EMBL" id="KQ085986">
    <property type="protein sequence ID" value="KLO12034.1"/>
    <property type="molecule type" value="Genomic_DNA"/>
</dbReference>
<gene>
    <name evidence="7" type="ORF">SCHPADRAFT_891083</name>
</gene>
<dbReference type="AlphaFoldDB" id="A0A0H2RJK6"/>
<accession>A0A0H2RJK6</accession>
<dbReference type="PROSITE" id="PS51194">
    <property type="entry name" value="HELICASE_CTER"/>
    <property type="match status" value="1"/>
</dbReference>
<evidence type="ECO:0000256" key="4">
    <source>
        <dbReference type="ARBA" id="ARBA00022840"/>
    </source>
</evidence>
<dbReference type="GO" id="GO:0005524">
    <property type="term" value="F:ATP binding"/>
    <property type="evidence" value="ECO:0007669"/>
    <property type="project" value="UniProtKB-KW"/>
</dbReference>
<feature type="compositionally biased region" description="Polar residues" evidence="5">
    <location>
        <begin position="375"/>
        <end position="386"/>
    </location>
</feature>
<dbReference type="GO" id="GO:0003724">
    <property type="term" value="F:RNA helicase activity"/>
    <property type="evidence" value="ECO:0007669"/>
    <property type="project" value="TreeGrafter"/>
</dbReference>
<keyword evidence="2" id="KW-0378">Hydrolase</keyword>
<dbReference type="InterPro" id="IPR001650">
    <property type="entry name" value="Helicase_C-like"/>
</dbReference>
<dbReference type="SMART" id="SM00490">
    <property type="entry name" value="HELICc"/>
    <property type="match status" value="1"/>
</dbReference>
<dbReference type="STRING" id="27342.A0A0H2RJK6"/>